<proteinExistence type="inferred from homology"/>
<dbReference type="Pfam" id="PF00877">
    <property type="entry name" value="NLPC_P60"/>
    <property type="match status" value="1"/>
</dbReference>
<gene>
    <name evidence="7" type="ORF">J2W49_000757</name>
</gene>
<keyword evidence="5" id="KW-0732">Signal</keyword>
<dbReference type="GO" id="GO:0016787">
    <property type="term" value="F:hydrolase activity"/>
    <property type="evidence" value="ECO:0007669"/>
    <property type="project" value="UniProtKB-KW"/>
</dbReference>
<keyword evidence="4" id="KW-0788">Thiol protease</keyword>
<feature type="domain" description="NlpC/P60" evidence="6">
    <location>
        <begin position="71"/>
        <end position="195"/>
    </location>
</feature>
<dbReference type="EMBL" id="JAVDWU010000001">
    <property type="protein sequence ID" value="MDR7148829.1"/>
    <property type="molecule type" value="Genomic_DNA"/>
</dbReference>
<evidence type="ECO:0000256" key="5">
    <source>
        <dbReference type="SAM" id="SignalP"/>
    </source>
</evidence>
<evidence type="ECO:0000256" key="1">
    <source>
        <dbReference type="ARBA" id="ARBA00007074"/>
    </source>
</evidence>
<sequence>MKTFLRLTSQFNTDTLAGMIRCIPALLLMLSAAAHAAPAQETYSDMDALLADKGLMTRLGDQLQQARISVSDQASGLVINAMAFLGVPYKWGGNSYDTGFDCSGFVRAVYEQSAGKLLPRQSHEQAAATQEIDRNDLKPGDLVFFNTMRRAFSHVGIYVGEGRFIHSPRAGAHVRMEDMSLSYWNKRFNGARRVLLDAHTLEPGASTMR</sequence>
<evidence type="ECO:0000313" key="7">
    <source>
        <dbReference type="EMBL" id="MDR7148829.1"/>
    </source>
</evidence>
<organism evidence="7 8">
    <name type="scientific">Hydrogenophaga palleronii</name>
    <dbReference type="NCBI Taxonomy" id="65655"/>
    <lineage>
        <taxon>Bacteria</taxon>
        <taxon>Pseudomonadati</taxon>
        <taxon>Pseudomonadota</taxon>
        <taxon>Betaproteobacteria</taxon>
        <taxon>Burkholderiales</taxon>
        <taxon>Comamonadaceae</taxon>
        <taxon>Hydrogenophaga</taxon>
    </lineage>
</organism>
<dbReference type="SUPFAM" id="SSF54001">
    <property type="entry name" value="Cysteine proteinases"/>
    <property type="match status" value="1"/>
</dbReference>
<evidence type="ECO:0000256" key="4">
    <source>
        <dbReference type="ARBA" id="ARBA00022807"/>
    </source>
</evidence>
<evidence type="ECO:0000313" key="8">
    <source>
        <dbReference type="Proteomes" id="UP001265700"/>
    </source>
</evidence>
<keyword evidence="2" id="KW-0645">Protease</keyword>
<name>A0ABU1WHV7_9BURK</name>
<evidence type="ECO:0000259" key="6">
    <source>
        <dbReference type="PROSITE" id="PS51935"/>
    </source>
</evidence>
<comment type="caution">
    <text evidence="7">The sequence shown here is derived from an EMBL/GenBank/DDBJ whole genome shotgun (WGS) entry which is preliminary data.</text>
</comment>
<dbReference type="PANTHER" id="PTHR47053:SF1">
    <property type="entry name" value="MUREIN DD-ENDOPEPTIDASE MEPH-RELATED"/>
    <property type="match status" value="1"/>
</dbReference>
<dbReference type="InterPro" id="IPR000064">
    <property type="entry name" value="NLP_P60_dom"/>
</dbReference>
<keyword evidence="3 7" id="KW-0378">Hydrolase</keyword>
<evidence type="ECO:0000256" key="2">
    <source>
        <dbReference type="ARBA" id="ARBA00022670"/>
    </source>
</evidence>
<comment type="similarity">
    <text evidence="1">Belongs to the peptidase C40 family.</text>
</comment>
<keyword evidence="8" id="KW-1185">Reference proteome</keyword>
<dbReference type="PANTHER" id="PTHR47053">
    <property type="entry name" value="MUREIN DD-ENDOPEPTIDASE MEPH-RELATED"/>
    <property type="match status" value="1"/>
</dbReference>
<dbReference type="InterPro" id="IPR038765">
    <property type="entry name" value="Papain-like_cys_pep_sf"/>
</dbReference>
<dbReference type="InterPro" id="IPR051202">
    <property type="entry name" value="Peptidase_C40"/>
</dbReference>
<protein>
    <submittedName>
        <fullName evidence="7">Cell wall-associated NlpC family hydrolase</fullName>
    </submittedName>
</protein>
<dbReference type="Gene3D" id="3.90.1720.10">
    <property type="entry name" value="endopeptidase domain like (from Nostoc punctiforme)"/>
    <property type="match status" value="1"/>
</dbReference>
<reference evidence="7 8" key="1">
    <citation type="submission" date="2023-07" db="EMBL/GenBank/DDBJ databases">
        <title>Sorghum-associated microbial communities from plants grown in Nebraska, USA.</title>
        <authorList>
            <person name="Schachtman D."/>
        </authorList>
    </citation>
    <scope>NUCLEOTIDE SEQUENCE [LARGE SCALE GENOMIC DNA]</scope>
    <source>
        <strain evidence="7 8">4249</strain>
    </source>
</reference>
<feature type="signal peptide" evidence="5">
    <location>
        <begin position="1"/>
        <end position="36"/>
    </location>
</feature>
<dbReference type="Proteomes" id="UP001265700">
    <property type="component" value="Unassembled WGS sequence"/>
</dbReference>
<dbReference type="PROSITE" id="PS51935">
    <property type="entry name" value="NLPC_P60"/>
    <property type="match status" value="1"/>
</dbReference>
<feature type="chain" id="PRO_5045920468" evidence="5">
    <location>
        <begin position="37"/>
        <end position="209"/>
    </location>
</feature>
<accession>A0ABU1WHV7</accession>
<evidence type="ECO:0000256" key="3">
    <source>
        <dbReference type="ARBA" id="ARBA00022801"/>
    </source>
</evidence>